<evidence type="ECO:0000256" key="1">
    <source>
        <dbReference type="SAM" id="MobiDB-lite"/>
    </source>
</evidence>
<comment type="caution">
    <text evidence="2">The sequence shown here is derived from an EMBL/GenBank/DDBJ whole genome shotgun (WGS) entry which is preliminary data.</text>
</comment>
<dbReference type="EMBL" id="CAJVAX010000001">
    <property type="protein sequence ID" value="CAG7604672.1"/>
    <property type="molecule type" value="Genomic_DNA"/>
</dbReference>
<name>A0A9W4ECC1_9ACTN</name>
<feature type="region of interest" description="Disordered" evidence="1">
    <location>
        <begin position="1"/>
        <end position="68"/>
    </location>
</feature>
<gene>
    <name evidence="2" type="ORF">SBRY_10745</name>
</gene>
<evidence type="ECO:0000313" key="2">
    <source>
        <dbReference type="EMBL" id="CAG7604672.1"/>
    </source>
</evidence>
<organism evidence="2 3">
    <name type="scientific">Actinacidiphila bryophytorum</name>
    <dbReference type="NCBI Taxonomy" id="1436133"/>
    <lineage>
        <taxon>Bacteria</taxon>
        <taxon>Bacillati</taxon>
        <taxon>Actinomycetota</taxon>
        <taxon>Actinomycetes</taxon>
        <taxon>Kitasatosporales</taxon>
        <taxon>Streptomycetaceae</taxon>
        <taxon>Actinacidiphila</taxon>
    </lineage>
</organism>
<dbReference type="Proteomes" id="UP001153328">
    <property type="component" value="Unassembled WGS sequence"/>
</dbReference>
<accession>A0A9W4ECC1</accession>
<protein>
    <submittedName>
        <fullName evidence="2">Uncharacterized protein</fullName>
    </submittedName>
</protein>
<reference evidence="2" key="1">
    <citation type="submission" date="2021-06" db="EMBL/GenBank/DDBJ databases">
        <authorList>
            <person name="Arsene-Ploetze F."/>
        </authorList>
    </citation>
    <scope>NUCLEOTIDE SEQUENCE</scope>
    <source>
        <strain evidence="2">SBRY1</strain>
    </source>
</reference>
<proteinExistence type="predicted"/>
<sequence length="68" mass="6906">MPDRRPHTPSGALAQGGERFSGARGTARQAPTGARVVTDPKGLFRPETDHPPASEASGGTPRRSAGGG</sequence>
<keyword evidence="3" id="KW-1185">Reference proteome</keyword>
<evidence type="ECO:0000313" key="3">
    <source>
        <dbReference type="Proteomes" id="UP001153328"/>
    </source>
</evidence>
<dbReference type="AlphaFoldDB" id="A0A9W4ECC1"/>
<feature type="compositionally biased region" description="Basic and acidic residues" evidence="1">
    <location>
        <begin position="42"/>
        <end position="52"/>
    </location>
</feature>